<dbReference type="Proteomes" id="UP001165960">
    <property type="component" value="Unassembled WGS sequence"/>
</dbReference>
<sequence length="152" mass="16830">MQFQSLFFTLFAATQVASQGCKSMAGGVVSNCGNNKDAFVIQNIKLMGKTTRGSELTVKLDGILRETVTKGAKVTIKVKRRGRTLLNVNRDICDLLTERKIGYTCPVKAQKVSKTHKIKIPGYIPPGEYETEVTGINSNNRRIFKVNVKTTF</sequence>
<dbReference type="EMBL" id="QTSX02000018">
    <property type="protein sequence ID" value="KAJ9090060.1"/>
    <property type="molecule type" value="Genomic_DNA"/>
</dbReference>
<gene>
    <name evidence="1" type="primary">NPC2_3</name>
    <name evidence="1" type="ORF">DSO57_1006454</name>
</gene>
<name>A0ACC2UTQ8_9FUNG</name>
<evidence type="ECO:0000313" key="2">
    <source>
        <dbReference type="Proteomes" id="UP001165960"/>
    </source>
</evidence>
<accession>A0ACC2UTQ8</accession>
<proteinExistence type="predicted"/>
<evidence type="ECO:0000313" key="1">
    <source>
        <dbReference type="EMBL" id="KAJ9090060.1"/>
    </source>
</evidence>
<reference evidence="1" key="1">
    <citation type="submission" date="2022-04" db="EMBL/GenBank/DDBJ databases">
        <title>Genome of the entomopathogenic fungus Entomophthora muscae.</title>
        <authorList>
            <person name="Elya C."/>
            <person name="Lovett B.R."/>
            <person name="Lee E."/>
            <person name="Macias A.M."/>
            <person name="Hajek A.E."/>
            <person name="De Bivort B.L."/>
            <person name="Kasson M.T."/>
            <person name="De Fine Licht H.H."/>
            <person name="Stajich J.E."/>
        </authorList>
    </citation>
    <scope>NUCLEOTIDE SEQUENCE</scope>
    <source>
        <strain evidence="1">Berkeley</strain>
    </source>
</reference>
<keyword evidence="2" id="KW-1185">Reference proteome</keyword>
<organism evidence="1 2">
    <name type="scientific">Entomophthora muscae</name>
    <dbReference type="NCBI Taxonomy" id="34485"/>
    <lineage>
        <taxon>Eukaryota</taxon>
        <taxon>Fungi</taxon>
        <taxon>Fungi incertae sedis</taxon>
        <taxon>Zoopagomycota</taxon>
        <taxon>Entomophthoromycotina</taxon>
        <taxon>Entomophthoromycetes</taxon>
        <taxon>Entomophthorales</taxon>
        <taxon>Entomophthoraceae</taxon>
        <taxon>Entomophthora</taxon>
    </lineage>
</organism>
<protein>
    <submittedName>
        <fullName evidence="1">Phosphatidylglycerol/phosphatidylinositol transfer protein</fullName>
    </submittedName>
</protein>
<comment type="caution">
    <text evidence="1">The sequence shown here is derived from an EMBL/GenBank/DDBJ whole genome shotgun (WGS) entry which is preliminary data.</text>
</comment>